<gene>
    <name evidence="2" type="primary">BnaCnng61690D</name>
    <name evidence="2" type="ORF">GSBRNA2T00082627001</name>
</gene>
<feature type="region of interest" description="Disordered" evidence="1">
    <location>
        <begin position="101"/>
        <end position="123"/>
    </location>
</feature>
<dbReference type="InterPro" id="IPR011009">
    <property type="entry name" value="Kinase-like_dom_sf"/>
</dbReference>
<dbReference type="PaxDb" id="3708-A0A078JQH8"/>
<evidence type="ECO:0000313" key="3">
    <source>
        <dbReference type="Proteomes" id="UP000028999"/>
    </source>
</evidence>
<proteinExistence type="predicted"/>
<dbReference type="STRING" id="3708.A0A078JQH8"/>
<dbReference type="Gene3D" id="3.30.200.20">
    <property type="entry name" value="Phosphorylase Kinase, domain 1"/>
    <property type="match status" value="1"/>
</dbReference>
<evidence type="ECO:0000313" key="2">
    <source>
        <dbReference type="EMBL" id="CDY69064.1"/>
    </source>
</evidence>
<sequence length="123" mass="13829">MNMLLGSRSVNGFQKLNKINEGTYGIVYRARDEKTKEIVALKKIKMKEDKYEEDEREGGRGRREKRQRCLHGHGTLGTRLEGLDGKKETTFQHQRGQVLDAAAAGGRALPSHELDHPQGSEAI</sequence>
<dbReference type="Gramene" id="CDY69064">
    <property type="protein sequence ID" value="CDY69064"/>
    <property type="gene ID" value="GSBRNA2T00082627001"/>
</dbReference>
<name>A0A078JQH8_BRANA</name>
<evidence type="ECO:0000256" key="1">
    <source>
        <dbReference type="SAM" id="MobiDB-lite"/>
    </source>
</evidence>
<organism evidence="2 3">
    <name type="scientific">Brassica napus</name>
    <name type="common">Rape</name>
    <dbReference type="NCBI Taxonomy" id="3708"/>
    <lineage>
        <taxon>Eukaryota</taxon>
        <taxon>Viridiplantae</taxon>
        <taxon>Streptophyta</taxon>
        <taxon>Embryophyta</taxon>
        <taxon>Tracheophyta</taxon>
        <taxon>Spermatophyta</taxon>
        <taxon>Magnoliopsida</taxon>
        <taxon>eudicotyledons</taxon>
        <taxon>Gunneridae</taxon>
        <taxon>Pentapetalae</taxon>
        <taxon>rosids</taxon>
        <taxon>malvids</taxon>
        <taxon>Brassicales</taxon>
        <taxon>Brassicaceae</taxon>
        <taxon>Brassiceae</taxon>
        <taxon>Brassica</taxon>
    </lineage>
</organism>
<dbReference type="Proteomes" id="UP000028999">
    <property type="component" value="Unassembled WGS sequence"/>
</dbReference>
<dbReference type="EMBL" id="LK038558">
    <property type="protein sequence ID" value="CDY69064.1"/>
    <property type="molecule type" value="Genomic_DNA"/>
</dbReference>
<feature type="compositionally biased region" description="Basic residues" evidence="1">
    <location>
        <begin position="62"/>
        <end position="71"/>
    </location>
</feature>
<dbReference type="AlphaFoldDB" id="A0A078JQH8"/>
<feature type="compositionally biased region" description="Basic and acidic residues" evidence="1">
    <location>
        <begin position="110"/>
        <end position="123"/>
    </location>
</feature>
<dbReference type="SUPFAM" id="SSF56112">
    <property type="entry name" value="Protein kinase-like (PK-like)"/>
    <property type="match status" value="1"/>
</dbReference>
<protein>
    <submittedName>
        <fullName evidence="2">BnaCnng61690D protein</fullName>
    </submittedName>
</protein>
<reference evidence="2 3" key="1">
    <citation type="journal article" date="2014" name="Science">
        <title>Plant genetics. Early allopolyploid evolution in the post-Neolithic Brassica napus oilseed genome.</title>
        <authorList>
            <person name="Chalhoub B."/>
            <person name="Denoeud F."/>
            <person name="Liu S."/>
            <person name="Parkin I.A."/>
            <person name="Tang H."/>
            <person name="Wang X."/>
            <person name="Chiquet J."/>
            <person name="Belcram H."/>
            <person name="Tong C."/>
            <person name="Samans B."/>
            <person name="Correa M."/>
            <person name="Da Silva C."/>
            <person name="Just J."/>
            <person name="Falentin C."/>
            <person name="Koh C.S."/>
            <person name="Le Clainche I."/>
            <person name="Bernard M."/>
            <person name="Bento P."/>
            <person name="Noel B."/>
            <person name="Labadie K."/>
            <person name="Alberti A."/>
            <person name="Charles M."/>
            <person name="Arnaud D."/>
            <person name="Guo H."/>
            <person name="Daviaud C."/>
            <person name="Alamery S."/>
            <person name="Jabbari K."/>
            <person name="Zhao M."/>
            <person name="Edger P.P."/>
            <person name="Chelaifa H."/>
            <person name="Tack D."/>
            <person name="Lassalle G."/>
            <person name="Mestiri I."/>
            <person name="Schnel N."/>
            <person name="Le Paslier M.C."/>
            <person name="Fan G."/>
            <person name="Renault V."/>
            <person name="Bayer P.E."/>
            <person name="Golicz A.A."/>
            <person name="Manoli S."/>
            <person name="Lee T.H."/>
            <person name="Thi V.H."/>
            <person name="Chalabi S."/>
            <person name="Hu Q."/>
            <person name="Fan C."/>
            <person name="Tollenaere R."/>
            <person name="Lu Y."/>
            <person name="Battail C."/>
            <person name="Shen J."/>
            <person name="Sidebottom C.H."/>
            <person name="Wang X."/>
            <person name="Canaguier A."/>
            <person name="Chauveau A."/>
            <person name="Berard A."/>
            <person name="Deniot G."/>
            <person name="Guan M."/>
            <person name="Liu Z."/>
            <person name="Sun F."/>
            <person name="Lim Y.P."/>
            <person name="Lyons E."/>
            <person name="Town C.D."/>
            <person name="Bancroft I."/>
            <person name="Wang X."/>
            <person name="Meng J."/>
            <person name="Ma J."/>
            <person name="Pires J.C."/>
            <person name="King G.J."/>
            <person name="Brunel D."/>
            <person name="Delourme R."/>
            <person name="Renard M."/>
            <person name="Aury J.M."/>
            <person name="Adams K.L."/>
            <person name="Batley J."/>
            <person name="Snowdon R.J."/>
            <person name="Tost J."/>
            <person name="Edwards D."/>
            <person name="Zhou Y."/>
            <person name="Hua W."/>
            <person name="Sharpe A.G."/>
            <person name="Paterson A.H."/>
            <person name="Guan C."/>
            <person name="Wincker P."/>
        </authorList>
    </citation>
    <scope>NUCLEOTIDE SEQUENCE [LARGE SCALE GENOMIC DNA]</scope>
    <source>
        <strain evidence="3">cv. Darmor-bzh</strain>
    </source>
</reference>
<accession>A0A078JQH8</accession>
<keyword evidence="3" id="KW-1185">Reference proteome</keyword>
<feature type="region of interest" description="Disordered" evidence="1">
    <location>
        <begin position="47"/>
        <end position="85"/>
    </location>
</feature>